<dbReference type="STRING" id="948595.L2GTC8"/>
<evidence type="ECO:0000259" key="4">
    <source>
        <dbReference type="Pfam" id="PF18018"/>
    </source>
</evidence>
<reference evidence="6" key="1">
    <citation type="submission" date="2011-03" db="EMBL/GenBank/DDBJ databases">
        <title>The genome sequence of Vavraia culicis strain floridensis.</title>
        <authorList>
            <consortium name="The Broad Institute Genome Sequencing Platform"/>
            <person name="Cuomo C."/>
            <person name="Becnel J."/>
            <person name="Sanscrainte N."/>
            <person name="Young S.K."/>
            <person name="Zeng Q."/>
            <person name="Gargeya S."/>
            <person name="Fitzgerald M."/>
            <person name="Haas B."/>
            <person name="Abouelleil A."/>
            <person name="Alvarado L."/>
            <person name="Arachchi H.M."/>
            <person name="Berlin A."/>
            <person name="Chapman S.B."/>
            <person name="Gearin G."/>
            <person name="Goldberg J."/>
            <person name="Griggs A."/>
            <person name="Gujja S."/>
            <person name="Hansen M."/>
            <person name="Heiman D."/>
            <person name="Howarth C."/>
            <person name="Larimer J."/>
            <person name="Lui A."/>
            <person name="MacDonald P.J.P."/>
            <person name="McCowen C."/>
            <person name="Montmayeur A."/>
            <person name="Murphy C."/>
            <person name="Neiman D."/>
            <person name="Pearson M."/>
            <person name="Priest M."/>
            <person name="Roberts A."/>
            <person name="Saif S."/>
            <person name="Shea T."/>
            <person name="Sisk P."/>
            <person name="Stolte C."/>
            <person name="Sykes S."/>
            <person name="Wortman J."/>
            <person name="Nusbaum C."/>
            <person name="Birren B."/>
        </authorList>
    </citation>
    <scope>NUCLEOTIDE SEQUENCE [LARGE SCALE GENOMIC DNA]</scope>
    <source>
        <strain evidence="6">floridensis</strain>
    </source>
</reference>
<dbReference type="EMBL" id="GL877437">
    <property type="protein sequence ID" value="ELA46637.1"/>
    <property type="molecule type" value="Genomic_DNA"/>
</dbReference>
<dbReference type="InParanoid" id="L2GTC8"/>
<dbReference type="GO" id="GO:0006271">
    <property type="term" value="P:DNA strand elongation involved in DNA replication"/>
    <property type="evidence" value="ECO:0007669"/>
    <property type="project" value="TreeGrafter"/>
</dbReference>
<dbReference type="GO" id="GO:0003677">
    <property type="term" value="F:DNA binding"/>
    <property type="evidence" value="ECO:0007669"/>
    <property type="project" value="InterPro"/>
</dbReference>
<dbReference type="HOGENOM" id="CLU_021763_2_0_1"/>
<keyword evidence="6" id="KW-1185">Reference proteome</keyword>
<evidence type="ECO:0000256" key="2">
    <source>
        <dbReference type="ARBA" id="ARBA00022705"/>
    </source>
</evidence>
<comment type="similarity">
    <text evidence="1">Belongs to the DNA polymerase delta/II small subunit family.</text>
</comment>
<dbReference type="Proteomes" id="UP000011081">
    <property type="component" value="Unassembled WGS sequence"/>
</dbReference>
<keyword evidence="2" id="KW-0235">DNA replication</keyword>
<dbReference type="VEuPathDB" id="MicrosporidiaDB:VCUG_01863"/>
<feature type="domain" description="DNA polymerase alpha/delta/epsilon subunit B" evidence="3">
    <location>
        <begin position="226"/>
        <end position="343"/>
    </location>
</feature>
<evidence type="ECO:0008006" key="7">
    <source>
        <dbReference type="Google" id="ProtNLM"/>
    </source>
</evidence>
<evidence type="ECO:0000259" key="3">
    <source>
        <dbReference type="Pfam" id="PF04042"/>
    </source>
</evidence>
<feature type="domain" description="DNA polymerase delta subunit OB-fold" evidence="4">
    <location>
        <begin position="43"/>
        <end position="160"/>
    </location>
</feature>
<organism evidence="5 6">
    <name type="scientific">Vavraia culicis (isolate floridensis)</name>
    <name type="common">Microsporidian parasite</name>
    <dbReference type="NCBI Taxonomy" id="948595"/>
    <lineage>
        <taxon>Eukaryota</taxon>
        <taxon>Fungi</taxon>
        <taxon>Fungi incertae sedis</taxon>
        <taxon>Microsporidia</taxon>
        <taxon>Pleistophoridae</taxon>
        <taxon>Vavraia</taxon>
    </lineage>
</organism>
<dbReference type="GeneID" id="19879732"/>
<dbReference type="PANTHER" id="PTHR10416">
    <property type="entry name" value="DNA POLYMERASE DELTA SUBUNIT 2"/>
    <property type="match status" value="1"/>
</dbReference>
<accession>L2GTC8</accession>
<proteinExistence type="inferred from homology"/>
<dbReference type="GO" id="GO:0043625">
    <property type="term" value="C:delta DNA polymerase complex"/>
    <property type="evidence" value="ECO:0007669"/>
    <property type="project" value="TreeGrafter"/>
</dbReference>
<protein>
    <recommendedName>
        <fullName evidence="7">DNA polymerase alpha/delta/epsilon subunit B domain-containing protein</fullName>
    </recommendedName>
</protein>
<dbReference type="InterPro" id="IPR007185">
    <property type="entry name" value="DNA_pol_a/d/e_bsu"/>
</dbReference>
<dbReference type="InterPro" id="IPR040663">
    <property type="entry name" value="DNA_pol_D_N"/>
</dbReference>
<evidence type="ECO:0000313" key="5">
    <source>
        <dbReference type="EMBL" id="ELA46637.1"/>
    </source>
</evidence>
<dbReference type="OMA" id="ICFIADL"/>
<dbReference type="Pfam" id="PF04042">
    <property type="entry name" value="DNA_pol_E_B"/>
    <property type="match status" value="1"/>
</dbReference>
<dbReference type="Gene3D" id="3.60.21.50">
    <property type="match status" value="1"/>
</dbReference>
<dbReference type="Pfam" id="PF18018">
    <property type="entry name" value="DNA_pol_D_N"/>
    <property type="match status" value="1"/>
</dbReference>
<dbReference type="InterPro" id="IPR024826">
    <property type="entry name" value="DNA_pol_delta/II_ssu"/>
</dbReference>
<dbReference type="FunCoup" id="L2GTC8">
    <property type="interactions" value="136"/>
</dbReference>
<dbReference type="AlphaFoldDB" id="L2GTC8"/>
<sequence>MLKYDLFFTAACICYNGMFRSQFIVFRSFVPFEMKENFLFQGQYNQTYVTRLVKMRPLINLSACKNATILPNLSESSNANGPVAFVALLYVDGTNKETIFDETGLINKERVVKPYENLTYYVEDESCRVEVIFEPEGLFVTGQVLGFLAEKNTHSLTIKDVIYPEQLEQTGQPEHDVICFIADLKIRNSMGELNVVIDYISNSKRVTDLVIIGDLFDEVTKENADLLTQFIENFGADTFIIPNTNDPTNKLLPQQPISNRLIDYNCLFLPSPAQFETGTKMLFIPPVAVNDIKLYGETSAIKIMKMLVRTRHICPTAPDTVGCIPYKDEDPFILNEMPDYVFTLGDKFEKEIGKITYFVLPSFSKTKKVIILTLDKCNFETIALEY</sequence>
<evidence type="ECO:0000313" key="6">
    <source>
        <dbReference type="Proteomes" id="UP000011081"/>
    </source>
</evidence>
<dbReference type="OrthoDB" id="2190112at2759"/>
<gene>
    <name evidence="5" type="ORF">VCUG_01863</name>
</gene>
<dbReference type="RefSeq" id="XP_008074876.1">
    <property type="nucleotide sequence ID" value="XM_008076685.1"/>
</dbReference>
<evidence type="ECO:0000256" key="1">
    <source>
        <dbReference type="ARBA" id="ARBA00006035"/>
    </source>
</evidence>
<dbReference type="PANTHER" id="PTHR10416:SF0">
    <property type="entry name" value="DNA POLYMERASE DELTA SUBUNIT 2"/>
    <property type="match status" value="1"/>
</dbReference>
<name>L2GTC8_VAVCU</name>